<reference evidence="2 3" key="1">
    <citation type="journal article" date="2012" name="Genome Biol.">
        <title>Genome and low-iron response of an oceanic diatom adapted to chronic iron limitation.</title>
        <authorList>
            <person name="Lommer M."/>
            <person name="Specht M."/>
            <person name="Roy A.S."/>
            <person name="Kraemer L."/>
            <person name="Andreson R."/>
            <person name="Gutowska M.A."/>
            <person name="Wolf J."/>
            <person name="Bergner S.V."/>
            <person name="Schilhabel M.B."/>
            <person name="Klostermeier U.C."/>
            <person name="Beiko R.G."/>
            <person name="Rosenstiel P."/>
            <person name="Hippler M."/>
            <person name="Laroche J."/>
        </authorList>
    </citation>
    <scope>NUCLEOTIDE SEQUENCE [LARGE SCALE GENOMIC DNA]</scope>
    <source>
        <strain evidence="2 3">CCMP1005</strain>
    </source>
</reference>
<evidence type="ECO:0000313" key="2">
    <source>
        <dbReference type="EMBL" id="EJK73118.1"/>
    </source>
</evidence>
<keyword evidence="3" id="KW-1185">Reference proteome</keyword>
<evidence type="ECO:0000313" key="3">
    <source>
        <dbReference type="Proteomes" id="UP000266841"/>
    </source>
</evidence>
<comment type="caution">
    <text evidence="2">The sequence shown here is derived from an EMBL/GenBank/DDBJ whole genome shotgun (WGS) entry which is preliminary data.</text>
</comment>
<organism evidence="2 3">
    <name type="scientific">Thalassiosira oceanica</name>
    <name type="common">Marine diatom</name>
    <dbReference type="NCBI Taxonomy" id="159749"/>
    <lineage>
        <taxon>Eukaryota</taxon>
        <taxon>Sar</taxon>
        <taxon>Stramenopiles</taxon>
        <taxon>Ochrophyta</taxon>
        <taxon>Bacillariophyta</taxon>
        <taxon>Coscinodiscophyceae</taxon>
        <taxon>Thalassiosirophycidae</taxon>
        <taxon>Thalassiosirales</taxon>
        <taxon>Thalassiosiraceae</taxon>
        <taxon>Thalassiosira</taxon>
    </lineage>
</organism>
<dbReference type="Proteomes" id="UP000266841">
    <property type="component" value="Unassembled WGS sequence"/>
</dbReference>
<proteinExistence type="predicted"/>
<sequence>MTKREKTGRAGRREGPRRDRPKPPRPGPGPAGARTRAPGPRAALGAGGDDEEADGAPDAAPEGSAGRDAGEPGGGMGLSQLDASSVTEAGRVSATAPLPRGDQPRRPSPHPRPLGSTSAPTARSFCRDRGLPLLSRLMLRRLRRATAVSAVRGGPGALHVHDRGRRGGLVAVNPIPTPSCPFREDDPATLKE</sequence>
<protein>
    <submittedName>
        <fullName evidence="2">Uncharacterized protein</fullName>
    </submittedName>
</protein>
<evidence type="ECO:0000256" key="1">
    <source>
        <dbReference type="SAM" id="MobiDB-lite"/>
    </source>
</evidence>
<dbReference type="AlphaFoldDB" id="K0T385"/>
<feature type="compositionally biased region" description="Low complexity" evidence="1">
    <location>
        <begin position="56"/>
        <end position="66"/>
    </location>
</feature>
<name>K0T385_THAOC</name>
<feature type="region of interest" description="Disordered" evidence="1">
    <location>
        <begin position="1"/>
        <end position="127"/>
    </location>
</feature>
<dbReference type="EMBL" id="AGNL01004818">
    <property type="protein sequence ID" value="EJK73118.1"/>
    <property type="molecule type" value="Genomic_DNA"/>
</dbReference>
<gene>
    <name evidence="2" type="ORF">THAOC_05279</name>
</gene>
<feature type="compositionally biased region" description="Basic and acidic residues" evidence="1">
    <location>
        <begin position="1"/>
        <end position="22"/>
    </location>
</feature>
<accession>K0T385</accession>
<feature type="compositionally biased region" description="Low complexity" evidence="1">
    <location>
        <begin position="31"/>
        <end position="44"/>
    </location>
</feature>